<feature type="transmembrane region" description="Helical" evidence="1">
    <location>
        <begin position="33"/>
        <end position="59"/>
    </location>
</feature>
<name>A0A377YXG6_KLEPO</name>
<evidence type="ECO:0000313" key="2">
    <source>
        <dbReference type="EMBL" id="STU54670.1"/>
    </source>
</evidence>
<reference evidence="2 3" key="1">
    <citation type="submission" date="2018-06" db="EMBL/GenBank/DDBJ databases">
        <authorList>
            <consortium name="Pathogen Informatics"/>
            <person name="Doyle S."/>
        </authorList>
    </citation>
    <scope>NUCLEOTIDE SEQUENCE [LARGE SCALE GENOMIC DNA]</scope>
    <source>
        <strain evidence="2 3">NCTC5050</strain>
    </source>
</reference>
<dbReference type="AlphaFoldDB" id="A0A377YXG6"/>
<organism evidence="2 3">
    <name type="scientific">Klebsiella pneumoniae subsp. ozaenae</name>
    <dbReference type="NCBI Taxonomy" id="574"/>
    <lineage>
        <taxon>Bacteria</taxon>
        <taxon>Pseudomonadati</taxon>
        <taxon>Pseudomonadota</taxon>
        <taxon>Gammaproteobacteria</taxon>
        <taxon>Enterobacterales</taxon>
        <taxon>Enterobacteriaceae</taxon>
        <taxon>Klebsiella/Raoultella group</taxon>
        <taxon>Klebsiella</taxon>
        <taxon>Klebsiella pneumoniae complex</taxon>
    </lineage>
</organism>
<protein>
    <submittedName>
        <fullName evidence="2">Uncharacterized protein</fullName>
    </submittedName>
</protein>
<sequence>MLLLTNQVQEVQMFFVLVQYVINQLFLVPAHHIIILTAFFEINLSAIISMLFSLLLIIIHRGECEGR</sequence>
<keyword evidence="1" id="KW-0472">Membrane</keyword>
<accession>A0A377YXG6</accession>
<dbReference type="EMBL" id="UGLZ01000001">
    <property type="protein sequence ID" value="STU54670.1"/>
    <property type="molecule type" value="Genomic_DNA"/>
</dbReference>
<evidence type="ECO:0000313" key="3">
    <source>
        <dbReference type="Proteomes" id="UP000255382"/>
    </source>
</evidence>
<keyword evidence="1" id="KW-0812">Transmembrane</keyword>
<keyword evidence="1" id="KW-1133">Transmembrane helix</keyword>
<gene>
    <name evidence="2" type="ORF">NCTC5050_00028</name>
</gene>
<dbReference type="Proteomes" id="UP000255382">
    <property type="component" value="Unassembled WGS sequence"/>
</dbReference>
<evidence type="ECO:0000256" key="1">
    <source>
        <dbReference type="SAM" id="Phobius"/>
    </source>
</evidence>
<keyword evidence="3" id="KW-1185">Reference proteome</keyword>
<proteinExistence type="predicted"/>